<gene>
    <name evidence="1" type="ORF">Vadar_030297</name>
</gene>
<dbReference type="EMBL" id="CM037155">
    <property type="protein sequence ID" value="KAH7847790.1"/>
    <property type="molecule type" value="Genomic_DNA"/>
</dbReference>
<accession>A0ACB7Y445</accession>
<dbReference type="Proteomes" id="UP000828048">
    <property type="component" value="Chromosome 5"/>
</dbReference>
<name>A0ACB7Y445_9ERIC</name>
<proteinExistence type="predicted"/>
<protein>
    <submittedName>
        <fullName evidence="1">Uncharacterized protein</fullName>
    </submittedName>
</protein>
<evidence type="ECO:0000313" key="1">
    <source>
        <dbReference type="EMBL" id="KAH7847790.1"/>
    </source>
</evidence>
<reference evidence="1 2" key="1">
    <citation type="journal article" date="2021" name="Hortic Res">
        <title>High-quality reference genome and annotation aids understanding of berry development for evergreen blueberry (Vaccinium darrowii).</title>
        <authorList>
            <person name="Yu J."/>
            <person name="Hulse-Kemp A.M."/>
            <person name="Babiker E."/>
            <person name="Staton M."/>
        </authorList>
    </citation>
    <scope>NUCLEOTIDE SEQUENCE [LARGE SCALE GENOMIC DNA]</scope>
    <source>
        <strain evidence="2">cv. NJ 8807/NJ 8810</strain>
        <tissue evidence="1">Young leaf</tissue>
    </source>
</reference>
<sequence length="143" mass="16094">MASLTRRIILKSIDGETFEVDEAVALQMQTIKEPVEKDSADIFLPLENVKGGILSKVIGYCRMHADDHATDDQLESFDAQFVNVEQEVLFDLILAANYLDIKGLLDLTCRAVAEMIKGKNTEEIKRTFNIGELTPEEEAWAFE</sequence>
<evidence type="ECO:0000313" key="2">
    <source>
        <dbReference type="Proteomes" id="UP000828048"/>
    </source>
</evidence>
<keyword evidence="2" id="KW-1185">Reference proteome</keyword>
<organism evidence="1 2">
    <name type="scientific">Vaccinium darrowii</name>
    <dbReference type="NCBI Taxonomy" id="229202"/>
    <lineage>
        <taxon>Eukaryota</taxon>
        <taxon>Viridiplantae</taxon>
        <taxon>Streptophyta</taxon>
        <taxon>Embryophyta</taxon>
        <taxon>Tracheophyta</taxon>
        <taxon>Spermatophyta</taxon>
        <taxon>Magnoliopsida</taxon>
        <taxon>eudicotyledons</taxon>
        <taxon>Gunneridae</taxon>
        <taxon>Pentapetalae</taxon>
        <taxon>asterids</taxon>
        <taxon>Ericales</taxon>
        <taxon>Ericaceae</taxon>
        <taxon>Vaccinioideae</taxon>
        <taxon>Vaccinieae</taxon>
        <taxon>Vaccinium</taxon>
    </lineage>
</organism>
<comment type="caution">
    <text evidence="1">The sequence shown here is derived from an EMBL/GenBank/DDBJ whole genome shotgun (WGS) entry which is preliminary data.</text>
</comment>